<dbReference type="EMBL" id="JBHRSZ010000004">
    <property type="protein sequence ID" value="MFC3151318.1"/>
    <property type="molecule type" value="Genomic_DNA"/>
</dbReference>
<dbReference type="InterPro" id="IPR006133">
    <property type="entry name" value="DNA-dir_DNA_pol_B_exonuc"/>
</dbReference>
<evidence type="ECO:0000256" key="3">
    <source>
        <dbReference type="ARBA" id="ARBA00022695"/>
    </source>
</evidence>
<evidence type="ECO:0000313" key="12">
    <source>
        <dbReference type="Proteomes" id="UP001595476"/>
    </source>
</evidence>
<feature type="domain" description="DNA-directed DNA polymerase family B exonuclease" evidence="10">
    <location>
        <begin position="178"/>
        <end position="351"/>
    </location>
</feature>
<protein>
    <recommendedName>
        <fullName evidence="7">DNA polymerase</fullName>
        <ecNumber evidence="7">2.7.7.7</ecNumber>
    </recommendedName>
</protein>
<dbReference type="Pfam" id="PF00136">
    <property type="entry name" value="DNA_pol_B"/>
    <property type="match status" value="1"/>
</dbReference>
<proteinExistence type="inferred from homology"/>
<dbReference type="Gene3D" id="1.10.132.60">
    <property type="entry name" value="DNA polymerase family B, C-terminal domain"/>
    <property type="match status" value="1"/>
</dbReference>
<keyword evidence="12" id="KW-1185">Reference proteome</keyword>
<evidence type="ECO:0000256" key="6">
    <source>
        <dbReference type="ARBA" id="ARBA00049244"/>
    </source>
</evidence>
<dbReference type="InterPro" id="IPR050240">
    <property type="entry name" value="DNA_pol_type-B"/>
</dbReference>
<organism evidence="11 12">
    <name type="scientific">Litoribrevibacter euphylliae</name>
    <dbReference type="NCBI Taxonomy" id="1834034"/>
    <lineage>
        <taxon>Bacteria</taxon>
        <taxon>Pseudomonadati</taxon>
        <taxon>Pseudomonadota</taxon>
        <taxon>Gammaproteobacteria</taxon>
        <taxon>Oceanospirillales</taxon>
        <taxon>Oceanospirillaceae</taxon>
        <taxon>Litoribrevibacter</taxon>
    </lineage>
</organism>
<reference evidence="12" key="1">
    <citation type="journal article" date="2019" name="Int. J. Syst. Evol. Microbiol.">
        <title>The Global Catalogue of Microorganisms (GCM) 10K type strain sequencing project: providing services to taxonomists for standard genome sequencing and annotation.</title>
        <authorList>
            <consortium name="The Broad Institute Genomics Platform"/>
            <consortium name="The Broad Institute Genome Sequencing Center for Infectious Disease"/>
            <person name="Wu L."/>
            <person name="Ma J."/>
        </authorList>
    </citation>
    <scope>NUCLEOTIDE SEQUENCE [LARGE SCALE GENOMIC DNA]</scope>
    <source>
        <strain evidence="12">KCTC 52438</strain>
    </source>
</reference>
<dbReference type="Proteomes" id="UP001595476">
    <property type="component" value="Unassembled WGS sequence"/>
</dbReference>
<accession>A0ABV7HF83</accession>
<dbReference type="InterPro" id="IPR006134">
    <property type="entry name" value="DNA-dir_DNA_pol_B_multi_dom"/>
</dbReference>
<dbReference type="PANTHER" id="PTHR10322">
    <property type="entry name" value="DNA POLYMERASE CATALYTIC SUBUNIT"/>
    <property type="match status" value="1"/>
</dbReference>
<dbReference type="CDD" id="cd05537">
    <property type="entry name" value="POLBc_Pol_II"/>
    <property type="match status" value="1"/>
</dbReference>
<gene>
    <name evidence="11" type="ORF">ACFOEK_09800</name>
</gene>
<feature type="region of interest" description="Disordered" evidence="8">
    <location>
        <begin position="1"/>
        <end position="51"/>
    </location>
</feature>
<sequence>MSLTTGQAFLLTRHQKDLRRSGKQPTPESITAAENNDQETPSKSIKPKAPFKPKADSELVYWGWTEHGPARFVIHHETPLLFVEQSKAPQAERILNTLAIRFKCQPLDHQTFDHQPVTIFYFYTLDELYRAQQAIKHRDIETFEHDLRLQDKYLIERSIRGGVEFIGSAHPQPGYMEYRDVRLKPAKLHPEFRVLSLDIECSMEGDLYSVGLYGHNLSASEPGMVDKTIIMIGEPTTEIRSEESTLDLTMVWVKDEYQLLLALEHHVQCHDPDVIIGWNVINFDFKLLIERAKKQDISLRLGRGLTLAHWRDSRTEANQGFITLPGRVVIDGIDALRTATYFFESFSLENVAQELLQRGKKTDHVDQRAEQITYDFHHNKLKLAQYNLEDCKLVWDIFEHTQIMDFMILRSQLTGLELDKVGGSVAAFTNLYLPKLHRAGYIAPNLPPDGGLASPGGYVMNSKPGFYKNVLVLDFKSLYPSIIRTFKIDPMGLIEGLKDPESAIPGFKGAWFSRDKHFLPDIITELWQQRDQAKRDKDAPRSQAIKIIMNSFYGVLGSGGCRFYDTRLASSITMRGHQIMQQTAAWIEQQSFFGKPCQVIYGDTDSTFVLLDEQLSSEQCQQVGQQLANVINAAWKEKLIQDHQLECFLEIEFETHFERFLMPTIRGSEAGSKKRYAGLTRVNDQPKVVFKGLEAVRTDWTELAREFQHTLYQTIFNDTDPTAYIQSIVASTLNGELDHKLVYRKRLRRPLREYTKNVPPHARAAKIADEKNKALGKPLQYQNKGWINYVMTLVGPEPVDYLTSEPDYQLYIEKQLKPIADAILPFIGMDFDSLVDNQMSLF</sequence>
<dbReference type="Gene3D" id="3.30.420.10">
    <property type="entry name" value="Ribonuclease H-like superfamily/Ribonuclease H"/>
    <property type="match status" value="1"/>
</dbReference>
<keyword evidence="2 7" id="KW-0808">Transferase</keyword>
<dbReference type="SUPFAM" id="SSF53098">
    <property type="entry name" value="Ribonuclease H-like"/>
    <property type="match status" value="1"/>
</dbReference>
<dbReference type="PROSITE" id="PS00116">
    <property type="entry name" value="DNA_POLYMERASE_B"/>
    <property type="match status" value="1"/>
</dbReference>
<evidence type="ECO:0000256" key="2">
    <source>
        <dbReference type="ARBA" id="ARBA00022679"/>
    </source>
</evidence>
<dbReference type="InterPro" id="IPR036397">
    <property type="entry name" value="RNaseH_sf"/>
</dbReference>
<keyword evidence="5 7" id="KW-0238">DNA-binding</keyword>
<evidence type="ECO:0000259" key="9">
    <source>
        <dbReference type="Pfam" id="PF00136"/>
    </source>
</evidence>
<keyword evidence="4 7" id="KW-0239">DNA-directed DNA polymerase</keyword>
<dbReference type="NCBIfam" id="NF004421">
    <property type="entry name" value="PRK05762.1-2"/>
    <property type="match status" value="1"/>
</dbReference>
<feature type="compositionally biased region" description="Polar residues" evidence="8">
    <location>
        <begin position="23"/>
        <end position="43"/>
    </location>
</feature>
<evidence type="ECO:0000256" key="5">
    <source>
        <dbReference type="ARBA" id="ARBA00023125"/>
    </source>
</evidence>
<dbReference type="CDD" id="cd05784">
    <property type="entry name" value="DNA_polB_II_exo"/>
    <property type="match status" value="1"/>
</dbReference>
<name>A0ABV7HF83_9GAMM</name>
<dbReference type="PRINTS" id="PR00106">
    <property type="entry name" value="DNAPOLB"/>
</dbReference>
<comment type="caution">
    <text evidence="11">The sequence shown here is derived from an EMBL/GenBank/DDBJ whole genome shotgun (WGS) entry which is preliminary data.</text>
</comment>
<dbReference type="InterPro" id="IPR043502">
    <property type="entry name" value="DNA/RNA_pol_sf"/>
</dbReference>
<dbReference type="Gene3D" id="3.90.1600.10">
    <property type="entry name" value="Palm domain of DNA polymerase"/>
    <property type="match status" value="2"/>
</dbReference>
<dbReference type="RefSeq" id="WP_386719856.1">
    <property type="nucleotide sequence ID" value="NZ_JBHRSZ010000004.1"/>
</dbReference>
<feature type="domain" description="DNA-directed DNA polymerase family B multifunctional" evidence="9">
    <location>
        <begin position="432"/>
        <end position="773"/>
    </location>
</feature>
<dbReference type="Pfam" id="PF03104">
    <property type="entry name" value="DNA_pol_B_exo1"/>
    <property type="match status" value="1"/>
</dbReference>
<comment type="similarity">
    <text evidence="1 7">Belongs to the DNA polymerase type-B family.</text>
</comment>
<dbReference type="InterPro" id="IPR023211">
    <property type="entry name" value="DNA_pol_palm_dom_sf"/>
</dbReference>
<dbReference type="InterPro" id="IPR042087">
    <property type="entry name" value="DNA_pol_B_thumb"/>
</dbReference>
<dbReference type="Gene3D" id="3.30.70.2250">
    <property type="match status" value="1"/>
</dbReference>
<keyword evidence="3 7" id="KW-0548">Nucleotidyltransferase</keyword>
<evidence type="ECO:0000313" key="11">
    <source>
        <dbReference type="EMBL" id="MFC3151318.1"/>
    </source>
</evidence>
<dbReference type="SMART" id="SM00486">
    <property type="entry name" value="POLBc"/>
    <property type="match status" value="1"/>
</dbReference>
<evidence type="ECO:0000259" key="10">
    <source>
        <dbReference type="Pfam" id="PF03104"/>
    </source>
</evidence>
<evidence type="ECO:0000256" key="7">
    <source>
        <dbReference type="RuleBase" id="RU000442"/>
    </source>
</evidence>
<keyword evidence="7" id="KW-0235">DNA replication</keyword>
<dbReference type="PANTHER" id="PTHR10322:SF23">
    <property type="entry name" value="DNA POLYMERASE DELTA CATALYTIC SUBUNIT"/>
    <property type="match status" value="1"/>
</dbReference>
<dbReference type="InterPro" id="IPR006172">
    <property type="entry name" value="DNA-dir_DNA_pol_B"/>
</dbReference>
<dbReference type="InterPro" id="IPR012337">
    <property type="entry name" value="RNaseH-like_sf"/>
</dbReference>
<evidence type="ECO:0000256" key="8">
    <source>
        <dbReference type="SAM" id="MobiDB-lite"/>
    </source>
</evidence>
<dbReference type="EC" id="2.7.7.7" evidence="7"/>
<comment type="catalytic activity">
    <reaction evidence="6 7">
        <text>DNA(n) + a 2'-deoxyribonucleoside 5'-triphosphate = DNA(n+1) + diphosphate</text>
        <dbReference type="Rhea" id="RHEA:22508"/>
        <dbReference type="Rhea" id="RHEA-COMP:17339"/>
        <dbReference type="Rhea" id="RHEA-COMP:17340"/>
        <dbReference type="ChEBI" id="CHEBI:33019"/>
        <dbReference type="ChEBI" id="CHEBI:61560"/>
        <dbReference type="ChEBI" id="CHEBI:173112"/>
        <dbReference type="EC" id="2.7.7.7"/>
    </reaction>
</comment>
<evidence type="ECO:0000256" key="4">
    <source>
        <dbReference type="ARBA" id="ARBA00022932"/>
    </source>
</evidence>
<dbReference type="GO" id="GO:0003887">
    <property type="term" value="F:DNA-directed DNA polymerase activity"/>
    <property type="evidence" value="ECO:0007669"/>
    <property type="project" value="UniProtKB-EC"/>
</dbReference>
<dbReference type="InterPro" id="IPR017964">
    <property type="entry name" value="DNA-dir_DNA_pol_B_CS"/>
</dbReference>
<evidence type="ECO:0000256" key="1">
    <source>
        <dbReference type="ARBA" id="ARBA00005755"/>
    </source>
</evidence>
<dbReference type="SUPFAM" id="SSF56672">
    <property type="entry name" value="DNA/RNA polymerases"/>
    <property type="match status" value="1"/>
</dbReference>